<dbReference type="EMBL" id="MU155391">
    <property type="protein sequence ID" value="KAF9474206.1"/>
    <property type="molecule type" value="Genomic_DNA"/>
</dbReference>
<protein>
    <recommendedName>
        <fullName evidence="3">F-box domain-containing protein</fullName>
    </recommendedName>
</protein>
<gene>
    <name evidence="1" type="ORF">BDN70DRAFT_866582</name>
</gene>
<evidence type="ECO:0000313" key="1">
    <source>
        <dbReference type="EMBL" id="KAF9474206.1"/>
    </source>
</evidence>
<proteinExistence type="predicted"/>
<evidence type="ECO:0008006" key="3">
    <source>
        <dbReference type="Google" id="ProtNLM"/>
    </source>
</evidence>
<comment type="caution">
    <text evidence="1">The sequence shown here is derived from an EMBL/GenBank/DDBJ whole genome shotgun (WGS) entry which is preliminary data.</text>
</comment>
<sequence>MSNYICLIVSPPFAFCSQLSQFHSSSTGVYLLNIPCSAWLDGIVQIYISQVIHSLVFNVKSRRSRPMAISNIPDTSLAPVKDTEYDPTRCTVNSGGSSCEACLTLAKIDSETLSSSSAYGRTSGVEYRKRALKTQINQRHDPFIHRMPVEIASQIFVSFLEDESVVGNDCFLRSSTRELAWFAPLLLASVCHTWRKIALSTPQLWTFLHVHLSDASSVPTYTDLTRRWLRRTGQLPLSISLSFSGTYASHTVSPLFDVIRECSSRWRQLSLRISTNYYDKLVHGLEVLPSLEEILLHPPTESVWSSAIDSFGVGRTPSLHHLEVSNLSLAKIPIQWDLLTTFEATDIFLADIMGLLRVGQRLLRCKFVKISGSIGIFPLVTSELITNPSLKELSIHPNGDISAKLDLLLTRLVLPNLERFECDFSASRDNLPVESLSGLFGRSQCPLKYFALRSSGVHTRMIDASLMRVLQEVPTVTHLAIFTECAVPILSNGFLQHLAKPMLSSSQAGAEFLPHLEMLEFHGRRTFSWSSLVQVAQAANQESPIDGTTVALRRPIHKIQFKLFHQLTDPLELILSEVREQLVGAQNAGVFVEVLDADGSDLLAM</sequence>
<dbReference type="OrthoDB" id="2269034at2759"/>
<dbReference type="Proteomes" id="UP000807469">
    <property type="component" value="Unassembled WGS sequence"/>
</dbReference>
<accession>A0A9P5YS89</accession>
<evidence type="ECO:0000313" key="2">
    <source>
        <dbReference type="Proteomes" id="UP000807469"/>
    </source>
</evidence>
<reference evidence="1" key="1">
    <citation type="submission" date="2020-11" db="EMBL/GenBank/DDBJ databases">
        <authorList>
            <consortium name="DOE Joint Genome Institute"/>
            <person name="Ahrendt S."/>
            <person name="Riley R."/>
            <person name="Andreopoulos W."/>
            <person name="Labutti K."/>
            <person name="Pangilinan J."/>
            <person name="Ruiz-Duenas F.J."/>
            <person name="Barrasa J.M."/>
            <person name="Sanchez-Garcia M."/>
            <person name="Camarero S."/>
            <person name="Miyauchi S."/>
            <person name="Serrano A."/>
            <person name="Linde D."/>
            <person name="Babiker R."/>
            <person name="Drula E."/>
            <person name="Ayuso-Fernandez I."/>
            <person name="Pacheco R."/>
            <person name="Padilla G."/>
            <person name="Ferreira P."/>
            <person name="Barriuso J."/>
            <person name="Kellner H."/>
            <person name="Castanera R."/>
            <person name="Alfaro M."/>
            <person name="Ramirez L."/>
            <person name="Pisabarro A.G."/>
            <person name="Kuo A."/>
            <person name="Tritt A."/>
            <person name="Lipzen A."/>
            <person name="He G."/>
            <person name="Yan M."/>
            <person name="Ng V."/>
            <person name="Cullen D."/>
            <person name="Martin F."/>
            <person name="Rosso M.-N."/>
            <person name="Henrissat B."/>
            <person name="Hibbett D."/>
            <person name="Martinez A.T."/>
            <person name="Grigoriev I.V."/>
        </authorList>
    </citation>
    <scope>NUCLEOTIDE SEQUENCE</scope>
    <source>
        <strain evidence="1">CIRM-BRFM 674</strain>
    </source>
</reference>
<name>A0A9P5YS89_9AGAR</name>
<organism evidence="1 2">
    <name type="scientific">Pholiota conissans</name>
    <dbReference type="NCBI Taxonomy" id="109636"/>
    <lineage>
        <taxon>Eukaryota</taxon>
        <taxon>Fungi</taxon>
        <taxon>Dikarya</taxon>
        <taxon>Basidiomycota</taxon>
        <taxon>Agaricomycotina</taxon>
        <taxon>Agaricomycetes</taxon>
        <taxon>Agaricomycetidae</taxon>
        <taxon>Agaricales</taxon>
        <taxon>Agaricineae</taxon>
        <taxon>Strophariaceae</taxon>
        <taxon>Pholiota</taxon>
    </lineage>
</organism>
<keyword evidence="2" id="KW-1185">Reference proteome</keyword>
<dbReference type="AlphaFoldDB" id="A0A9P5YS89"/>